<gene>
    <name evidence="2" type="ORF">L484_016071</name>
</gene>
<accession>W9SD70</accession>
<keyword evidence="3" id="KW-1185">Reference proteome</keyword>
<dbReference type="Proteomes" id="UP000030645">
    <property type="component" value="Unassembled WGS sequence"/>
</dbReference>
<organism evidence="2 3">
    <name type="scientific">Morus notabilis</name>
    <dbReference type="NCBI Taxonomy" id="981085"/>
    <lineage>
        <taxon>Eukaryota</taxon>
        <taxon>Viridiplantae</taxon>
        <taxon>Streptophyta</taxon>
        <taxon>Embryophyta</taxon>
        <taxon>Tracheophyta</taxon>
        <taxon>Spermatophyta</taxon>
        <taxon>Magnoliopsida</taxon>
        <taxon>eudicotyledons</taxon>
        <taxon>Gunneridae</taxon>
        <taxon>Pentapetalae</taxon>
        <taxon>rosids</taxon>
        <taxon>fabids</taxon>
        <taxon>Rosales</taxon>
        <taxon>Moraceae</taxon>
        <taxon>Moreae</taxon>
        <taxon>Morus</taxon>
    </lineage>
</organism>
<protein>
    <submittedName>
        <fullName evidence="2">Uncharacterized protein</fullName>
    </submittedName>
</protein>
<evidence type="ECO:0000256" key="1">
    <source>
        <dbReference type="SAM" id="MobiDB-lite"/>
    </source>
</evidence>
<reference evidence="3" key="1">
    <citation type="submission" date="2013-01" db="EMBL/GenBank/DDBJ databases">
        <title>Draft Genome Sequence of a Mulberry Tree, Morus notabilis C.K. Schneid.</title>
        <authorList>
            <person name="He N."/>
            <person name="Zhao S."/>
        </authorList>
    </citation>
    <scope>NUCLEOTIDE SEQUENCE</scope>
</reference>
<evidence type="ECO:0000313" key="2">
    <source>
        <dbReference type="EMBL" id="EXC01004.1"/>
    </source>
</evidence>
<sequence length="60" mass="6752">MTEGIMRRMRSDCDEGDCYGQRAGLFLVRHPFIVIANGCSSSSAMGEPSSYGRERERDFD</sequence>
<name>W9SD70_9ROSA</name>
<dbReference type="EMBL" id="KE345314">
    <property type="protein sequence ID" value="EXC01004.1"/>
    <property type="molecule type" value="Genomic_DNA"/>
</dbReference>
<feature type="region of interest" description="Disordered" evidence="1">
    <location>
        <begin position="39"/>
        <end position="60"/>
    </location>
</feature>
<evidence type="ECO:0000313" key="3">
    <source>
        <dbReference type="Proteomes" id="UP000030645"/>
    </source>
</evidence>
<dbReference type="AlphaFoldDB" id="W9SD70"/>
<proteinExistence type="predicted"/>